<keyword evidence="1" id="KW-0812">Transmembrane</keyword>
<evidence type="ECO:0000313" key="2">
    <source>
        <dbReference type="EMBL" id="MBO1308435.1"/>
    </source>
</evidence>
<feature type="transmembrane region" description="Helical" evidence="1">
    <location>
        <begin position="6"/>
        <end position="29"/>
    </location>
</feature>
<reference evidence="2 3" key="1">
    <citation type="submission" date="2021-03" db="EMBL/GenBank/DDBJ databases">
        <title>Enterococcal diversity collection.</title>
        <authorList>
            <person name="Gilmore M.S."/>
            <person name="Schwartzman J."/>
            <person name="Van Tyne D."/>
            <person name="Martin M."/>
            <person name="Earl A.M."/>
            <person name="Manson A.L."/>
            <person name="Straub T."/>
            <person name="Salamzade R."/>
            <person name="Saavedra J."/>
            <person name="Lebreton F."/>
            <person name="Prichula J."/>
            <person name="Schaufler K."/>
            <person name="Gaca A."/>
            <person name="Sgardioli B."/>
            <person name="Wagenaar J."/>
            <person name="Strong T."/>
        </authorList>
    </citation>
    <scope>NUCLEOTIDE SEQUENCE [LARGE SCALE GENOMIC DNA]</scope>
    <source>
        <strain evidence="2 3">669A</strain>
    </source>
</reference>
<comment type="caution">
    <text evidence="2">The sequence shown here is derived from an EMBL/GenBank/DDBJ whole genome shotgun (WGS) entry which is preliminary data.</text>
</comment>
<evidence type="ECO:0000313" key="3">
    <source>
        <dbReference type="Proteomes" id="UP000664601"/>
    </source>
</evidence>
<keyword evidence="1" id="KW-1133">Transmembrane helix</keyword>
<protein>
    <recommendedName>
        <fullName evidence="4">HTH LytTR-type domain-containing protein</fullName>
    </recommendedName>
</protein>
<dbReference type="RefSeq" id="WP_207675428.1">
    <property type="nucleotide sequence ID" value="NZ_JAFREM010000033.1"/>
</dbReference>
<gene>
    <name evidence="2" type="ORF">JZO70_19835</name>
</gene>
<keyword evidence="1" id="KW-0472">Membrane</keyword>
<dbReference type="Proteomes" id="UP000664601">
    <property type="component" value="Unassembled WGS sequence"/>
</dbReference>
<dbReference type="EMBL" id="JAFREM010000033">
    <property type="protein sequence ID" value="MBO1308435.1"/>
    <property type="molecule type" value="Genomic_DNA"/>
</dbReference>
<evidence type="ECO:0000256" key="1">
    <source>
        <dbReference type="SAM" id="Phobius"/>
    </source>
</evidence>
<keyword evidence="3" id="KW-1185">Reference proteome</keyword>
<accession>A0ABS3LFM6</accession>
<sequence length="171" mass="19850">MKTALIGLLGVLVGAIIVGVAVVIIFKYFERKDNRTRDLEHRAKEIETLNLLNKKINEVLGKRNVLMEDYVRFNAFDDCYITIDDYIYLHSFAAQNNSYLPNYLIEEFFKNISQRKVILSPEETVRMGGYTYKGGRVVMESFSENLLVIINEKKSQLSKLTNKPLHYFDVK</sequence>
<organism evidence="2 3">
    <name type="scientific">Candidatus Enterococcus moelleringii</name>
    <dbReference type="NCBI Taxonomy" id="2815325"/>
    <lineage>
        <taxon>Bacteria</taxon>
        <taxon>Bacillati</taxon>
        <taxon>Bacillota</taxon>
        <taxon>Bacilli</taxon>
        <taxon>Lactobacillales</taxon>
        <taxon>Enterococcaceae</taxon>
        <taxon>Enterococcus</taxon>
    </lineage>
</organism>
<name>A0ABS3LFM6_9ENTE</name>
<evidence type="ECO:0008006" key="4">
    <source>
        <dbReference type="Google" id="ProtNLM"/>
    </source>
</evidence>
<proteinExistence type="predicted"/>